<dbReference type="PROSITE" id="PS51294">
    <property type="entry name" value="HTH_MYB"/>
    <property type="match status" value="1"/>
</dbReference>
<accession>A0A9N9D0B7</accession>
<protein>
    <submittedName>
        <fullName evidence="3">13536_t:CDS:1</fullName>
    </submittedName>
</protein>
<evidence type="ECO:0000259" key="1">
    <source>
        <dbReference type="PROSITE" id="PS50090"/>
    </source>
</evidence>
<proteinExistence type="predicted"/>
<dbReference type="OrthoDB" id="2143914at2759"/>
<dbReference type="CDD" id="cd00167">
    <property type="entry name" value="SANT"/>
    <property type="match status" value="1"/>
</dbReference>
<dbReference type="SUPFAM" id="SSF46689">
    <property type="entry name" value="Homeodomain-like"/>
    <property type="match status" value="1"/>
</dbReference>
<reference evidence="3" key="1">
    <citation type="submission" date="2021-06" db="EMBL/GenBank/DDBJ databases">
        <authorList>
            <person name="Kallberg Y."/>
            <person name="Tangrot J."/>
            <person name="Rosling A."/>
        </authorList>
    </citation>
    <scope>NUCLEOTIDE SEQUENCE</scope>
    <source>
        <strain evidence="3">IN212</strain>
    </source>
</reference>
<dbReference type="PROSITE" id="PS50090">
    <property type="entry name" value="MYB_LIKE"/>
    <property type="match status" value="1"/>
</dbReference>
<dbReference type="InterPro" id="IPR017930">
    <property type="entry name" value="Myb_dom"/>
</dbReference>
<dbReference type="Gene3D" id="1.10.10.60">
    <property type="entry name" value="Homeodomain-like"/>
    <property type="match status" value="1"/>
</dbReference>
<dbReference type="InterPro" id="IPR001005">
    <property type="entry name" value="SANT/Myb"/>
</dbReference>
<keyword evidence="4" id="KW-1185">Reference proteome</keyword>
<evidence type="ECO:0000313" key="3">
    <source>
        <dbReference type="EMBL" id="CAG8622758.1"/>
    </source>
</evidence>
<gene>
    <name evidence="3" type="ORF">RFULGI_LOCUS7424</name>
</gene>
<name>A0A9N9D0B7_9GLOM</name>
<feature type="domain" description="Myb-like" evidence="1">
    <location>
        <begin position="280"/>
        <end position="325"/>
    </location>
</feature>
<dbReference type="AlphaFoldDB" id="A0A9N9D0B7"/>
<organism evidence="3 4">
    <name type="scientific">Racocetra fulgida</name>
    <dbReference type="NCBI Taxonomy" id="60492"/>
    <lineage>
        <taxon>Eukaryota</taxon>
        <taxon>Fungi</taxon>
        <taxon>Fungi incertae sedis</taxon>
        <taxon>Mucoromycota</taxon>
        <taxon>Glomeromycotina</taxon>
        <taxon>Glomeromycetes</taxon>
        <taxon>Diversisporales</taxon>
        <taxon>Gigasporaceae</taxon>
        <taxon>Racocetra</taxon>
    </lineage>
</organism>
<feature type="domain" description="HTH myb-type" evidence="2">
    <location>
        <begin position="280"/>
        <end position="336"/>
    </location>
</feature>
<dbReference type="EMBL" id="CAJVPZ010010724">
    <property type="protein sequence ID" value="CAG8622758.1"/>
    <property type="molecule type" value="Genomic_DNA"/>
</dbReference>
<comment type="caution">
    <text evidence="3">The sequence shown here is derived from an EMBL/GenBank/DDBJ whole genome shotgun (WGS) entry which is preliminary data.</text>
</comment>
<sequence length="342" mass="39075">MTLKDSLLNTISVNKNIVSDNMKTEEVELANRNVSTDIVATMNKKSVMPTLLHTHPISVDHNDQYLVLNRRYGVLNRVKSIDECQMDLGDNEYYYDDKITMTRRKEITETNNTDYTLRTKGWMPKRNGIIQRMTTFDSNQTRTSNHEIIDSEISDEEQLPSKTFDYFSLYKSHETRTNYKADDEFIMIPSEESKVVKNILETDSMEYDTDEEEGILVDPEQSSSIKTQELPHNQVNSTEFPTKKTVSYCASSSPSPTFFPSNISLNISLHVPSTKLTSNNPDTKISPWTSDEDKLLIDAVLESMTPSWVQISKNIMMQRSEDACRLHHVSVGDPGVVPHTDL</sequence>
<evidence type="ECO:0000259" key="2">
    <source>
        <dbReference type="PROSITE" id="PS51294"/>
    </source>
</evidence>
<dbReference type="InterPro" id="IPR009057">
    <property type="entry name" value="Homeodomain-like_sf"/>
</dbReference>
<dbReference type="Proteomes" id="UP000789396">
    <property type="component" value="Unassembled WGS sequence"/>
</dbReference>
<evidence type="ECO:0000313" key="4">
    <source>
        <dbReference type="Proteomes" id="UP000789396"/>
    </source>
</evidence>